<evidence type="ECO:0000259" key="5">
    <source>
        <dbReference type="PROSITE" id="PS50222"/>
    </source>
</evidence>
<proteinExistence type="predicted"/>
<dbReference type="SUPFAM" id="SSF55781">
    <property type="entry name" value="GAF domain-like"/>
    <property type="match status" value="1"/>
</dbReference>
<feature type="non-terminal residue" evidence="6">
    <location>
        <position position="1"/>
    </location>
</feature>
<dbReference type="CDD" id="cd22968">
    <property type="entry name" value="DD_EFCAB5"/>
    <property type="match status" value="1"/>
</dbReference>
<feature type="domain" description="EF-hand" evidence="5">
    <location>
        <begin position="777"/>
        <end position="812"/>
    </location>
</feature>
<feature type="non-terminal residue" evidence="6">
    <location>
        <position position="1361"/>
    </location>
</feature>
<evidence type="ECO:0000313" key="7">
    <source>
        <dbReference type="Proteomes" id="UP000700334"/>
    </source>
</evidence>
<dbReference type="PANTHER" id="PTHR46788:SF1">
    <property type="entry name" value="EF-HAND CALCIUM-BINDING DOMAIN-CONTAINING PROTEIN 5"/>
    <property type="match status" value="1"/>
</dbReference>
<keyword evidence="3" id="KW-0175">Coiled coil</keyword>
<evidence type="ECO:0000256" key="1">
    <source>
        <dbReference type="ARBA" id="ARBA00022723"/>
    </source>
</evidence>
<dbReference type="InterPro" id="IPR029016">
    <property type="entry name" value="GAF-like_dom_sf"/>
</dbReference>
<dbReference type="OrthoDB" id="199400at2759"/>
<feature type="region of interest" description="Disordered" evidence="4">
    <location>
        <begin position="571"/>
        <end position="592"/>
    </location>
</feature>
<dbReference type="PROSITE" id="PS00018">
    <property type="entry name" value="EF_HAND_1"/>
    <property type="match status" value="1"/>
</dbReference>
<dbReference type="InterPro" id="IPR002048">
    <property type="entry name" value="EF_hand_dom"/>
</dbReference>
<reference evidence="6" key="1">
    <citation type="journal article" date="2021" name="Evol. Appl.">
        <title>The genome of the Pyrenean desman and the effects of bottlenecks and inbreeding on the genomic landscape of an endangered species.</title>
        <authorList>
            <person name="Escoda L."/>
            <person name="Castresana J."/>
        </authorList>
    </citation>
    <scope>NUCLEOTIDE SEQUENCE</scope>
    <source>
        <strain evidence="6">IBE-C5619</strain>
    </source>
</reference>
<feature type="compositionally biased region" description="Basic and acidic residues" evidence="4">
    <location>
        <begin position="497"/>
        <end position="522"/>
    </location>
</feature>
<feature type="region of interest" description="Disordered" evidence="4">
    <location>
        <begin position="370"/>
        <end position="534"/>
    </location>
</feature>
<dbReference type="SUPFAM" id="SSF47473">
    <property type="entry name" value="EF-hand"/>
    <property type="match status" value="1"/>
</dbReference>
<dbReference type="EMBL" id="JAGFMF010011578">
    <property type="protein sequence ID" value="KAG8520134.1"/>
    <property type="molecule type" value="Genomic_DNA"/>
</dbReference>
<feature type="compositionally biased region" description="Polar residues" evidence="4">
    <location>
        <begin position="450"/>
        <end position="459"/>
    </location>
</feature>
<feature type="coiled-coil region" evidence="3">
    <location>
        <begin position="193"/>
        <end position="223"/>
    </location>
</feature>
<dbReference type="Proteomes" id="UP000700334">
    <property type="component" value="Unassembled WGS sequence"/>
</dbReference>
<keyword evidence="1" id="KW-0479">Metal-binding</keyword>
<dbReference type="InterPro" id="IPR011992">
    <property type="entry name" value="EF-hand-dom_pair"/>
</dbReference>
<feature type="compositionally biased region" description="Basic and acidic residues" evidence="4">
    <location>
        <begin position="413"/>
        <end position="427"/>
    </location>
</feature>
<gene>
    <name evidence="6" type="ORF">J0S82_019948</name>
</gene>
<dbReference type="InterPro" id="IPR018247">
    <property type="entry name" value="EF_Hand_1_Ca_BS"/>
</dbReference>
<dbReference type="GO" id="GO:0005509">
    <property type="term" value="F:calcium ion binding"/>
    <property type="evidence" value="ECO:0007669"/>
    <property type="project" value="InterPro"/>
</dbReference>
<protein>
    <submittedName>
        <fullName evidence="6">EF-hand calcium-binding domain-containing protein 5</fullName>
    </submittedName>
</protein>
<accession>A0A8J6DTK2</accession>
<name>A0A8J6DTK2_GALPY</name>
<keyword evidence="7" id="KW-1185">Reference proteome</keyword>
<evidence type="ECO:0000313" key="6">
    <source>
        <dbReference type="EMBL" id="KAG8520134.1"/>
    </source>
</evidence>
<sequence length="1361" mass="157815">SDIKGELKLSSDSIKDSNTGVSKNAVIRKPAKVIFNLDETVLKPSLEPPWKKNLFERVEARAQEMQQKIIDKDNIKKELEKKAEKKLLRDDLAREWFNIDNMTLNTRAYLLDKLLPTLVPGVEKMLMQVEKKNLLEKADIPTKFDPINYLGEYLMRNNPYYIKDSGMSGYQRVMKDVTEHLKIHVPDTISNRVSKMKENVKQKREQKESIQEVKVKITNTRKEALQEQFNEWILDPKGMIPMLVYISLHVEDFKNEMFEELLKHLCHCADEFREVIKTDMQRQMFAELFLYCDRGKVGFLDRQRTLDLLEIFYDQRPFVEFEEIDLTEFWGDMDNQKHIYEDFDKALLEMNTLLAKNYSSKIESKFLEIPDQHKHRKSTLPQHLSEQHRGIIGEQEPNVISTTEHKQGRKATKKGERFRKSLTEQESHTGSIQEQESNGELITKEGPPQRESTSRQAVQIESPEDQELYGDSKTAQRQHKRSTTGQEPQGGSIAEQGTRRESVTEQGSERELFADQRSERGSIAEQRMSKVSLIEQGPERRSIVELGTRRESVIEQGLRRESTAKQISIPEKQQDINLSAQSDNILGESKKREATPFEYIEIPPQEEGTQEQIYEKELFVNSKLQEEVPICSGKYYFSGETAKKEAQEDKSCEPKSQEIEGRSWPGELLTCDWRMKYAECEDEEQANSIYNNARFSDLHSIIRNIQSYKEIKGRSAFNGVSFNLLQFVQLLETFVGEDAPLSVSETLTCFFKKYYVETKEEKMSHLEQARQKTSRVRRELLLGSLFQKWDSDGSGFLDLQEVDELLYTYKEGMEKESMRKAKLHIQFPKPLPGQEVKLSARQFQKYIELVVSELRGNEDLVLENIVEFLMYSLERTHVENLRNCARRKWLHQIQHAAETSGVSLEPVYNETFKVLTQDAEAHGNKKISAHISLLEENQLLPDRGNVLLRNVACTLDDAPFVLNRVLYRDMKGISFTVVDEGKPIHVPQVQHHGNVFFWNHSREKNDYNGSLLALPLQDANMRIFGVLAVDTLRDPQKINIFLPHEIRFYQGVANVFSTAYHYVHSREHILHVVITGIGWLCNVTFGISDITTYFIEPDPEQDSDYVLRKMMATGHQGLTEIHKTPPTTFRKTCIFRDFLFKCTDSSQVVLSSVHGETHMVIPLRERTGEALGVLDFNFGKNKMLLYQEFKDLQKMVKFTQAACYEILGELSGEIKKNCILGIVNTAAVWIHGLNKFWEIEHQGEVQRAGVLFFRIMLQELQLNLQQLNSMDFGSLVFYKYNSSANLKSEQQELEAQTKLLHDILKGVILFIHPEVELSDELASWDMYKLLINIHLVEEICNFDPTTEHVKINFQRIDDYIK</sequence>
<dbReference type="PANTHER" id="PTHR46788">
    <property type="entry name" value="EF-HAND CALCIUM-BINDING DOMAIN-CONTAINING PROTEIN 5"/>
    <property type="match status" value="1"/>
</dbReference>
<dbReference type="Gene3D" id="3.30.450.40">
    <property type="match status" value="1"/>
</dbReference>
<evidence type="ECO:0000256" key="2">
    <source>
        <dbReference type="ARBA" id="ARBA00022837"/>
    </source>
</evidence>
<comment type="caution">
    <text evidence="6">The sequence shown here is derived from an EMBL/GenBank/DDBJ whole genome shotgun (WGS) entry which is preliminary data.</text>
</comment>
<organism evidence="6 7">
    <name type="scientific">Galemys pyrenaicus</name>
    <name type="common">Iberian desman</name>
    <name type="synonym">Pyrenean desman</name>
    <dbReference type="NCBI Taxonomy" id="202257"/>
    <lineage>
        <taxon>Eukaryota</taxon>
        <taxon>Metazoa</taxon>
        <taxon>Chordata</taxon>
        <taxon>Craniata</taxon>
        <taxon>Vertebrata</taxon>
        <taxon>Euteleostomi</taxon>
        <taxon>Mammalia</taxon>
        <taxon>Eutheria</taxon>
        <taxon>Laurasiatheria</taxon>
        <taxon>Eulipotyphla</taxon>
        <taxon>Talpidae</taxon>
        <taxon>Galemys</taxon>
    </lineage>
</organism>
<evidence type="ECO:0000256" key="4">
    <source>
        <dbReference type="SAM" id="MobiDB-lite"/>
    </source>
</evidence>
<dbReference type="PROSITE" id="PS50222">
    <property type="entry name" value="EF_HAND_2"/>
    <property type="match status" value="1"/>
</dbReference>
<feature type="compositionally biased region" description="Polar residues" evidence="4">
    <location>
        <begin position="428"/>
        <end position="440"/>
    </location>
</feature>
<keyword evidence="2" id="KW-0106">Calcium</keyword>
<feature type="compositionally biased region" description="Polar residues" evidence="4">
    <location>
        <begin position="575"/>
        <end position="584"/>
    </location>
</feature>
<evidence type="ECO:0000256" key="3">
    <source>
        <dbReference type="SAM" id="Coils"/>
    </source>
</evidence>